<accession>A0A5B0N470</accession>
<evidence type="ECO:0000313" key="1">
    <source>
        <dbReference type="EMBL" id="KAA1084067.1"/>
    </source>
</evidence>
<keyword evidence="2" id="KW-1185">Reference proteome</keyword>
<reference evidence="1 2" key="1">
    <citation type="submission" date="2019-05" db="EMBL/GenBank/DDBJ databases">
        <title>Emergence of the Ug99 lineage of the wheat stem rust pathogen through somatic hybridization.</title>
        <authorList>
            <person name="Li F."/>
            <person name="Upadhyaya N.M."/>
            <person name="Sperschneider J."/>
            <person name="Matny O."/>
            <person name="Nguyen-Phuc H."/>
            <person name="Mago R."/>
            <person name="Raley C."/>
            <person name="Miller M.E."/>
            <person name="Silverstein K.A.T."/>
            <person name="Henningsen E."/>
            <person name="Hirsch C.D."/>
            <person name="Visser B."/>
            <person name="Pretorius Z.A."/>
            <person name="Steffenson B.J."/>
            <person name="Schwessinger B."/>
            <person name="Dodds P.N."/>
            <person name="Figueroa M."/>
        </authorList>
    </citation>
    <scope>NUCLEOTIDE SEQUENCE [LARGE SCALE GENOMIC DNA]</scope>
    <source>
        <strain evidence="1">21-0</strain>
    </source>
</reference>
<comment type="caution">
    <text evidence="1">The sequence shown here is derived from an EMBL/GenBank/DDBJ whole genome shotgun (WGS) entry which is preliminary data.</text>
</comment>
<organism evidence="1 2">
    <name type="scientific">Puccinia graminis f. sp. tritici</name>
    <dbReference type="NCBI Taxonomy" id="56615"/>
    <lineage>
        <taxon>Eukaryota</taxon>
        <taxon>Fungi</taxon>
        <taxon>Dikarya</taxon>
        <taxon>Basidiomycota</taxon>
        <taxon>Pucciniomycotina</taxon>
        <taxon>Pucciniomycetes</taxon>
        <taxon>Pucciniales</taxon>
        <taxon>Pucciniaceae</taxon>
        <taxon>Puccinia</taxon>
    </lineage>
</organism>
<dbReference type="AlphaFoldDB" id="A0A5B0N470"/>
<dbReference type="EMBL" id="VSWC01000118">
    <property type="protein sequence ID" value="KAA1084067.1"/>
    <property type="molecule type" value="Genomic_DNA"/>
</dbReference>
<protein>
    <submittedName>
        <fullName evidence="1">Uncharacterized protein</fullName>
    </submittedName>
</protein>
<gene>
    <name evidence="1" type="ORF">PGT21_016296</name>
</gene>
<evidence type="ECO:0000313" key="2">
    <source>
        <dbReference type="Proteomes" id="UP000324748"/>
    </source>
</evidence>
<dbReference type="Proteomes" id="UP000324748">
    <property type="component" value="Unassembled WGS sequence"/>
</dbReference>
<sequence>MLLWPSCQVLARPGLWNLGNNYERLPLICQHGLPHFTDNSSGDMALDRQNSHKRAFQGFLPLLQQDSVTDYETIMQEVDQWPISPETESTFGREKRLKISDLGFHSDEWSKIPTQYEAEATPYCHSESSNAHNEKDSNVKSMDTVPLAELEFVSQEDIWCSLDQQLNHGQDNVQFSDPNINASQILHHEEALDNQRIQDDENEQSDIFRSSQSHPNDLKSGLEGLNLMSNSDEPILEFISFPELWDH</sequence>
<name>A0A5B0N470_PUCGR</name>
<proteinExistence type="predicted"/>
<dbReference type="OrthoDB" id="10611311at2759"/>